<gene>
    <name evidence="1" type="ORF">D3872_01035</name>
</gene>
<reference evidence="1 2" key="1">
    <citation type="submission" date="2018-09" db="EMBL/GenBank/DDBJ databases">
        <authorList>
            <person name="Zhu H."/>
        </authorList>
    </citation>
    <scope>NUCLEOTIDE SEQUENCE [LARGE SCALE GENOMIC DNA]</scope>
    <source>
        <strain evidence="1 2">K1S02-61</strain>
    </source>
</reference>
<keyword evidence="2" id="KW-1185">Reference proteome</keyword>
<sequence>MLNDSCLCVGHEQSALAQALDAATGDAEVSALVAERCPHLFAFHPVFVSSADAARMEHLIAAIESVIALPAWQDEVLASAPAIARHDPGARGVFFGYDFHLGEDGVALIEINTNAGGALLNAALARVQQPCGAVAGGTPGAQQAERFEHEVVAMFREEWRLGGNDGPLRSVAIVDSDPENQFLYPEFLLFRKLLQRHGIDAVIADPSELRGHEGRLLHGSMPVDLVYNRLTDFMLEAPASAALRAAYLARAAVVTPHPRAHALYADKRNLAILSDPARLQALDVPAITQAVLLAGIPHTELVHESHAERLWSTRRKRFFKPAGGFGGRAAYRGDKLTRRVWGEILGGGYVAQALVPPGERTIALPHGREKLKFDLRSYCYGGKVQWNAARVYQGQTTNMRTPGGGFAAVYQV</sequence>
<name>A0A418Y8C5_9BURK</name>
<accession>A0A418Y8C5</accession>
<protein>
    <recommendedName>
        <fullName evidence="3">Circularly permuted type 2 ATP-grasp protein</fullName>
    </recommendedName>
</protein>
<evidence type="ECO:0000313" key="2">
    <source>
        <dbReference type="Proteomes" id="UP000284006"/>
    </source>
</evidence>
<evidence type="ECO:0000313" key="1">
    <source>
        <dbReference type="EMBL" id="RJG27496.1"/>
    </source>
</evidence>
<dbReference type="SUPFAM" id="SSF56059">
    <property type="entry name" value="Glutathione synthetase ATP-binding domain-like"/>
    <property type="match status" value="1"/>
</dbReference>
<comment type="caution">
    <text evidence="1">The sequence shown here is derived from an EMBL/GenBank/DDBJ whole genome shotgun (WGS) entry which is preliminary data.</text>
</comment>
<evidence type="ECO:0008006" key="3">
    <source>
        <dbReference type="Google" id="ProtNLM"/>
    </source>
</evidence>
<dbReference type="EMBL" id="QYUP01000010">
    <property type="protein sequence ID" value="RJG27496.1"/>
    <property type="molecule type" value="Genomic_DNA"/>
</dbReference>
<organism evidence="1 2">
    <name type="scientific">Massilia cavernae</name>
    <dbReference type="NCBI Taxonomy" id="2320864"/>
    <lineage>
        <taxon>Bacteria</taxon>
        <taxon>Pseudomonadati</taxon>
        <taxon>Pseudomonadota</taxon>
        <taxon>Betaproteobacteria</taxon>
        <taxon>Burkholderiales</taxon>
        <taxon>Oxalobacteraceae</taxon>
        <taxon>Telluria group</taxon>
        <taxon>Massilia</taxon>
    </lineage>
</organism>
<dbReference type="Proteomes" id="UP000284006">
    <property type="component" value="Unassembled WGS sequence"/>
</dbReference>
<dbReference type="OrthoDB" id="344992at2"/>
<proteinExistence type="predicted"/>
<dbReference type="AlphaFoldDB" id="A0A418Y8C5"/>